<keyword evidence="2" id="KW-0119">Carbohydrate metabolism</keyword>
<reference evidence="5 6" key="1">
    <citation type="journal article" date="2015" name="Nature">
        <title>rRNA introns, odd ribosomes, and small enigmatic genomes across a large radiation of phyla.</title>
        <authorList>
            <person name="Brown C.T."/>
            <person name="Hug L.A."/>
            <person name="Thomas B.C."/>
            <person name="Sharon I."/>
            <person name="Castelle C.J."/>
            <person name="Singh A."/>
            <person name="Wilkins M.J."/>
            <person name="Williams K.H."/>
            <person name="Banfield J.F."/>
        </authorList>
    </citation>
    <scope>NUCLEOTIDE SEQUENCE [LARGE SCALE GENOMIC DNA]</scope>
</reference>
<evidence type="ECO:0000256" key="1">
    <source>
        <dbReference type="ARBA" id="ARBA00022801"/>
    </source>
</evidence>
<evidence type="ECO:0000256" key="2">
    <source>
        <dbReference type="ARBA" id="ARBA00023277"/>
    </source>
</evidence>
<gene>
    <name evidence="5" type="ORF">UY77_C0025G0003</name>
</gene>
<dbReference type="Proteomes" id="UP000034711">
    <property type="component" value="Unassembled WGS sequence"/>
</dbReference>
<dbReference type="Pfam" id="PF00331">
    <property type="entry name" value="Glyco_hydro_10"/>
    <property type="match status" value="1"/>
</dbReference>
<dbReference type="AlphaFoldDB" id="A0A0G1ZVK2"/>
<dbReference type="InterPro" id="IPR001000">
    <property type="entry name" value="GH10_dom"/>
</dbReference>
<organism evidence="5 6">
    <name type="scientific">Candidatus Uhrbacteria bacterium GW2011_GWA2_53_10</name>
    <dbReference type="NCBI Taxonomy" id="1618980"/>
    <lineage>
        <taxon>Bacteria</taxon>
        <taxon>Candidatus Uhriibacteriota</taxon>
    </lineage>
</organism>
<evidence type="ECO:0000313" key="6">
    <source>
        <dbReference type="Proteomes" id="UP000034711"/>
    </source>
</evidence>
<proteinExistence type="predicted"/>
<evidence type="ECO:0000259" key="4">
    <source>
        <dbReference type="Pfam" id="PF00331"/>
    </source>
</evidence>
<dbReference type="Gene3D" id="3.20.20.80">
    <property type="entry name" value="Glycosidases"/>
    <property type="match status" value="1"/>
</dbReference>
<accession>A0A0G1ZVK2</accession>
<keyword evidence="1" id="KW-0378">Hydrolase</keyword>
<evidence type="ECO:0000313" key="5">
    <source>
        <dbReference type="EMBL" id="KKW32377.1"/>
    </source>
</evidence>
<dbReference type="GO" id="GO:0000272">
    <property type="term" value="P:polysaccharide catabolic process"/>
    <property type="evidence" value="ECO:0007669"/>
    <property type="project" value="UniProtKB-KW"/>
</dbReference>
<protein>
    <recommendedName>
        <fullName evidence="4">GH10 domain-containing protein</fullName>
    </recommendedName>
</protein>
<evidence type="ECO:0000256" key="3">
    <source>
        <dbReference type="ARBA" id="ARBA00023326"/>
    </source>
</evidence>
<feature type="domain" description="GH10" evidence="4">
    <location>
        <begin position="73"/>
        <end position="163"/>
    </location>
</feature>
<dbReference type="GO" id="GO:0004553">
    <property type="term" value="F:hydrolase activity, hydrolyzing O-glycosyl compounds"/>
    <property type="evidence" value="ECO:0007669"/>
    <property type="project" value="InterPro"/>
</dbReference>
<comment type="caution">
    <text evidence="5">The sequence shown here is derived from an EMBL/GenBank/DDBJ whole genome shotgun (WGS) entry which is preliminary data.</text>
</comment>
<dbReference type="EMBL" id="LCRI01000025">
    <property type="protein sequence ID" value="KKW32377.1"/>
    <property type="molecule type" value="Genomic_DNA"/>
</dbReference>
<dbReference type="SUPFAM" id="SSF51445">
    <property type="entry name" value="(Trans)glycosidases"/>
    <property type="match status" value="1"/>
</dbReference>
<sequence length="327" mass="38684">MKRIVAATILVSLAVVTVLAWMGRLPPKQAREPDFGITFSITYAWWLGLDWRETWLAIADELGVKQMRVPVYWSETEREQGVFRWEDTDWIMEEAAKRGIKLTLVIGMKGPRWPECYIPDWAEMLDATRREQAAITYIEETVRRYRRAPALERWQVENEAFLPFGECDGTNVWQFLREIARVKDLDDKPVQVTVSGELEPWLYAAIPADILGVSLYRMTWNRLFGYFVYPFPPAFYWLRGLLVSTLVDRVVISELQAEPWFPEPVQNRTPGEWYKTFDDERFRAHVEYARRTRISEVSLWGAEWWYYLKLHGEPRLWDVAKEIFSSK</sequence>
<keyword evidence="3" id="KW-0624">Polysaccharide degradation</keyword>
<dbReference type="InterPro" id="IPR017853">
    <property type="entry name" value="GH"/>
</dbReference>
<name>A0A0G1ZVK2_9BACT</name>